<dbReference type="PANTHER" id="PTHR42844">
    <property type="entry name" value="DIHYDRONEOPTERIN ALDOLASE 1-RELATED"/>
    <property type="match status" value="1"/>
</dbReference>
<dbReference type="GO" id="GO:0004150">
    <property type="term" value="F:dihydroneopterin aldolase activity"/>
    <property type="evidence" value="ECO:0007669"/>
    <property type="project" value="UniProtKB-UniRule"/>
</dbReference>
<name>A0A4R5PK14_9HYPH</name>
<dbReference type="AlphaFoldDB" id="A0A4R5PK14"/>
<comment type="function">
    <text evidence="6">Catalyzes the conversion of 7,8-dihydroneopterin to 6-hydroxymethyl-7,8-dihydropterin.</text>
</comment>
<dbReference type="SUPFAM" id="SSF55620">
    <property type="entry name" value="Tetrahydrobiopterin biosynthesis enzymes-like"/>
    <property type="match status" value="1"/>
</dbReference>
<dbReference type="EC" id="4.1.2.25" evidence="6"/>
<evidence type="ECO:0000259" key="7">
    <source>
        <dbReference type="SMART" id="SM00905"/>
    </source>
</evidence>
<evidence type="ECO:0000256" key="1">
    <source>
        <dbReference type="ARBA" id="ARBA00001353"/>
    </source>
</evidence>
<comment type="similarity">
    <text evidence="3 6">Belongs to the DHNA family.</text>
</comment>
<evidence type="ECO:0000313" key="8">
    <source>
        <dbReference type="EMBL" id="TDH36041.1"/>
    </source>
</evidence>
<feature type="domain" description="Dihydroneopterin aldolase/epimerase" evidence="7">
    <location>
        <begin position="7"/>
        <end position="120"/>
    </location>
</feature>
<keyword evidence="4 6" id="KW-0289">Folate biosynthesis</keyword>
<gene>
    <name evidence="8" type="primary">folB</name>
    <name evidence="8" type="ORF">E2A64_12130</name>
</gene>
<keyword evidence="5 6" id="KW-0456">Lyase</keyword>
<proteinExistence type="inferred from homology"/>
<comment type="catalytic activity">
    <reaction evidence="1 6">
        <text>7,8-dihydroneopterin = 6-hydroxymethyl-7,8-dihydropterin + glycolaldehyde</text>
        <dbReference type="Rhea" id="RHEA:10540"/>
        <dbReference type="ChEBI" id="CHEBI:17001"/>
        <dbReference type="ChEBI" id="CHEBI:17071"/>
        <dbReference type="ChEBI" id="CHEBI:44841"/>
        <dbReference type="EC" id="4.1.2.25"/>
    </reaction>
</comment>
<dbReference type="GO" id="GO:0005737">
    <property type="term" value="C:cytoplasm"/>
    <property type="evidence" value="ECO:0007669"/>
    <property type="project" value="TreeGrafter"/>
</dbReference>
<sequence length="122" mass="13668">MGELYTIRMVNCAFFARHGLFEAEEQLGQRFFVDAVLSVRASGPLDADEMESTVDYGKAFARIESIVTGRRRFLIEALARDIGRQLIVDFPQIETAEITVRKPNAPVPGILDHVEVTVVSRD</sequence>
<organism evidence="8 9">
    <name type="scientific">Pseudohoeflea suaedae</name>
    <dbReference type="NCBI Taxonomy" id="877384"/>
    <lineage>
        <taxon>Bacteria</taxon>
        <taxon>Pseudomonadati</taxon>
        <taxon>Pseudomonadota</taxon>
        <taxon>Alphaproteobacteria</taxon>
        <taxon>Hyphomicrobiales</taxon>
        <taxon>Rhizobiaceae</taxon>
        <taxon>Pseudohoeflea</taxon>
    </lineage>
</organism>
<dbReference type="UniPathway" id="UPA00077">
    <property type="reaction ID" value="UER00154"/>
</dbReference>
<protein>
    <recommendedName>
        <fullName evidence="6">7,8-dihydroneopterin aldolase</fullName>
        <ecNumber evidence="6">4.1.2.25</ecNumber>
    </recommendedName>
</protein>
<evidence type="ECO:0000256" key="4">
    <source>
        <dbReference type="ARBA" id="ARBA00022909"/>
    </source>
</evidence>
<reference evidence="8 9" key="1">
    <citation type="journal article" date="2013" name="Int. J. Syst. Evol. Microbiol.">
        <title>Hoeflea suaedae sp. nov., an endophytic bacterium isolated from the root of the halophyte Suaeda maritima.</title>
        <authorList>
            <person name="Chung E.J."/>
            <person name="Park J.A."/>
            <person name="Pramanik P."/>
            <person name="Bibi F."/>
            <person name="Jeon C.O."/>
            <person name="Chung Y.R."/>
        </authorList>
    </citation>
    <scope>NUCLEOTIDE SEQUENCE [LARGE SCALE GENOMIC DNA]</scope>
    <source>
        <strain evidence="8 9">YC6898</strain>
    </source>
</reference>
<evidence type="ECO:0000256" key="3">
    <source>
        <dbReference type="ARBA" id="ARBA00005708"/>
    </source>
</evidence>
<dbReference type="Gene3D" id="3.30.1130.10">
    <property type="match status" value="1"/>
</dbReference>
<dbReference type="InterPro" id="IPR006156">
    <property type="entry name" value="Dihydroneopterin_aldolase"/>
</dbReference>
<dbReference type="PANTHER" id="PTHR42844:SF1">
    <property type="entry name" value="DIHYDRONEOPTERIN ALDOLASE 1-RELATED"/>
    <property type="match status" value="1"/>
</dbReference>
<dbReference type="InterPro" id="IPR006157">
    <property type="entry name" value="FolB_dom"/>
</dbReference>
<evidence type="ECO:0000256" key="2">
    <source>
        <dbReference type="ARBA" id="ARBA00005013"/>
    </source>
</evidence>
<evidence type="ECO:0000313" key="9">
    <source>
        <dbReference type="Proteomes" id="UP000295131"/>
    </source>
</evidence>
<dbReference type="Proteomes" id="UP000295131">
    <property type="component" value="Unassembled WGS sequence"/>
</dbReference>
<dbReference type="Pfam" id="PF02152">
    <property type="entry name" value="FolB"/>
    <property type="match status" value="1"/>
</dbReference>
<dbReference type="EMBL" id="SMSI01000002">
    <property type="protein sequence ID" value="TDH36041.1"/>
    <property type="molecule type" value="Genomic_DNA"/>
</dbReference>
<dbReference type="NCBIfam" id="TIGR00525">
    <property type="entry name" value="folB"/>
    <property type="match status" value="1"/>
</dbReference>
<evidence type="ECO:0000256" key="6">
    <source>
        <dbReference type="RuleBase" id="RU362079"/>
    </source>
</evidence>
<dbReference type="GO" id="GO:0046654">
    <property type="term" value="P:tetrahydrofolate biosynthetic process"/>
    <property type="evidence" value="ECO:0007669"/>
    <property type="project" value="UniProtKB-UniRule"/>
</dbReference>
<evidence type="ECO:0000256" key="5">
    <source>
        <dbReference type="ARBA" id="ARBA00023239"/>
    </source>
</evidence>
<dbReference type="SMART" id="SM00905">
    <property type="entry name" value="FolB"/>
    <property type="match status" value="1"/>
</dbReference>
<dbReference type="RefSeq" id="WP_133284741.1">
    <property type="nucleotide sequence ID" value="NZ_SMSI01000002.1"/>
</dbReference>
<dbReference type="NCBIfam" id="TIGR00526">
    <property type="entry name" value="folB_dom"/>
    <property type="match status" value="1"/>
</dbReference>
<keyword evidence="9" id="KW-1185">Reference proteome</keyword>
<accession>A0A4R5PK14</accession>
<dbReference type="InterPro" id="IPR043133">
    <property type="entry name" value="GTP-CH-I_C/QueF"/>
</dbReference>
<dbReference type="GO" id="GO:0046656">
    <property type="term" value="P:folic acid biosynthetic process"/>
    <property type="evidence" value="ECO:0007669"/>
    <property type="project" value="UniProtKB-UniRule"/>
</dbReference>
<comment type="pathway">
    <text evidence="2 6">Cofactor biosynthesis; tetrahydrofolate biosynthesis; 2-amino-4-hydroxy-6-hydroxymethyl-7,8-dihydropteridine diphosphate from 7,8-dihydroneopterin triphosphate: step 3/4.</text>
</comment>
<comment type="caution">
    <text evidence="8">The sequence shown here is derived from an EMBL/GenBank/DDBJ whole genome shotgun (WGS) entry which is preliminary data.</text>
</comment>
<dbReference type="OrthoDB" id="9808041at2"/>